<dbReference type="InterPro" id="IPR043502">
    <property type="entry name" value="DNA/RNA_pol_sf"/>
</dbReference>
<reference evidence="1 2" key="1">
    <citation type="submission" date="2023-03" db="EMBL/GenBank/DDBJ databases">
        <title>Complete genome sequences of several Auritidibacter ignavus strains isolated from ear infections.</title>
        <authorList>
            <person name="Baehr T."/>
            <person name="Baumhoegger A.M."/>
        </authorList>
    </citation>
    <scope>NUCLEOTIDE SEQUENCE [LARGE SCALE GENOMIC DNA]</scope>
    <source>
        <strain evidence="1 2">BABAE-6</strain>
    </source>
</reference>
<protein>
    <recommendedName>
        <fullName evidence="3">DNA-directed DNA polymerase family A palm domain-containing protein</fullName>
    </recommendedName>
</protein>
<proteinExistence type="predicted"/>
<gene>
    <name evidence="1" type="ORF">QDX21_03630</name>
</gene>
<dbReference type="EMBL" id="CP122566">
    <property type="protein sequence ID" value="WGH93902.1"/>
    <property type="molecule type" value="Genomic_DNA"/>
</dbReference>
<accession>A0AAJ6AKW9</accession>
<evidence type="ECO:0000313" key="2">
    <source>
        <dbReference type="Proteomes" id="UP001224674"/>
    </source>
</evidence>
<organism evidence="1 2">
    <name type="scientific">Auritidibacter ignavus</name>
    <dbReference type="NCBI Taxonomy" id="678932"/>
    <lineage>
        <taxon>Bacteria</taxon>
        <taxon>Bacillati</taxon>
        <taxon>Actinomycetota</taxon>
        <taxon>Actinomycetes</taxon>
        <taxon>Micrococcales</taxon>
        <taxon>Micrococcaceae</taxon>
        <taxon>Auritidibacter</taxon>
    </lineage>
</organism>
<sequence>MLACGYQGGVGALKAMGALRMGLAESELQPLVDAWRDANPNIVQLWTDVNAAAIEAISTSQPVKIGPLTFAVEHWLFTHLPSGRQLAYARPRLSENRFGGTAIIYDGITKGRKRGKLKTCGGKLIENIVQAIAPDPLTHAMHHVEATGHEIVMHIHDKIVIENRRYDRWRHLPPLPTTPAWSKGLPLAADGYECAFYRKD</sequence>
<keyword evidence="2" id="KW-1185">Reference proteome</keyword>
<evidence type="ECO:0000313" key="1">
    <source>
        <dbReference type="EMBL" id="WGH93902.1"/>
    </source>
</evidence>
<name>A0AAJ6AKW9_9MICC</name>
<dbReference type="AlphaFoldDB" id="A0AAJ6AKW9"/>
<dbReference type="SUPFAM" id="SSF56672">
    <property type="entry name" value="DNA/RNA polymerases"/>
    <property type="match status" value="1"/>
</dbReference>
<dbReference type="RefSeq" id="WP_279675177.1">
    <property type="nucleotide sequence ID" value="NZ_CP122566.1"/>
</dbReference>
<dbReference type="Proteomes" id="UP001224674">
    <property type="component" value="Chromosome"/>
</dbReference>
<evidence type="ECO:0008006" key="3">
    <source>
        <dbReference type="Google" id="ProtNLM"/>
    </source>
</evidence>